<dbReference type="InterPro" id="IPR001753">
    <property type="entry name" value="Enoyl-CoA_hydra/iso"/>
</dbReference>
<proteinExistence type="predicted"/>
<evidence type="ECO:0000313" key="10">
    <source>
        <dbReference type="Proteomes" id="UP001064087"/>
    </source>
</evidence>
<keyword evidence="10" id="KW-1185">Reference proteome</keyword>
<dbReference type="PROSITE" id="PS50890">
    <property type="entry name" value="PUA"/>
    <property type="match status" value="1"/>
</dbReference>
<dbReference type="SUPFAM" id="SSF52096">
    <property type="entry name" value="ClpP/crotonase"/>
    <property type="match status" value="1"/>
</dbReference>
<evidence type="ECO:0000256" key="2">
    <source>
        <dbReference type="ARBA" id="ARBA00011245"/>
    </source>
</evidence>
<feature type="domain" description="3-hydroxyacyl-CoA dehydrogenase C-terminal" evidence="8">
    <location>
        <begin position="480"/>
        <end position="574"/>
    </location>
</feature>
<keyword evidence="5" id="KW-0413">Isomerase</keyword>
<organism evidence="9 10">
    <name type="scientific">Roseovarius pelagicus</name>
    <dbReference type="NCBI Taxonomy" id="2980108"/>
    <lineage>
        <taxon>Bacteria</taxon>
        <taxon>Pseudomonadati</taxon>
        <taxon>Pseudomonadota</taxon>
        <taxon>Alphaproteobacteria</taxon>
        <taxon>Rhodobacterales</taxon>
        <taxon>Roseobacteraceae</taxon>
        <taxon>Roseovarius</taxon>
    </lineage>
</organism>
<evidence type="ECO:0000313" key="9">
    <source>
        <dbReference type="EMBL" id="UXX82997.1"/>
    </source>
</evidence>
<keyword evidence="3" id="KW-0443">Lipid metabolism</keyword>
<dbReference type="RefSeq" id="WP_263047735.1">
    <property type="nucleotide sequence ID" value="NZ_CP106738.1"/>
</dbReference>
<evidence type="ECO:0000256" key="6">
    <source>
        <dbReference type="ARBA" id="ARBA00023239"/>
    </source>
</evidence>
<dbReference type="InterPro" id="IPR006108">
    <property type="entry name" value="3HC_DH_C"/>
</dbReference>
<keyword evidence="4" id="KW-0576">Peroxisome</keyword>
<comment type="subunit">
    <text evidence="2">Monomer.</text>
</comment>
<keyword evidence="3" id="KW-0442">Lipid degradation</keyword>
<comment type="subcellular location">
    <subcellularLocation>
        <location evidence="1">Peroxisome</location>
    </subcellularLocation>
</comment>
<dbReference type="Pfam" id="PF00378">
    <property type="entry name" value="ECH_1"/>
    <property type="match status" value="1"/>
</dbReference>
<dbReference type="EMBL" id="CP106738">
    <property type="protein sequence ID" value="UXX82997.1"/>
    <property type="molecule type" value="Genomic_DNA"/>
</dbReference>
<protein>
    <submittedName>
        <fullName evidence="9">Enoyl-CoA hydratase-related protein</fullName>
    </submittedName>
</protein>
<dbReference type="InterPro" id="IPR008927">
    <property type="entry name" value="6-PGluconate_DH-like_C_sf"/>
</dbReference>
<evidence type="ECO:0000256" key="3">
    <source>
        <dbReference type="ARBA" id="ARBA00022963"/>
    </source>
</evidence>
<dbReference type="PANTHER" id="PTHR23309:SF49">
    <property type="entry name" value="PEROXISOMAL BIFUNCTIONAL ENZYME"/>
    <property type="match status" value="1"/>
</dbReference>
<name>A0ABY6DA31_9RHOB</name>
<dbReference type="SUPFAM" id="SSF48179">
    <property type="entry name" value="6-phosphogluconate dehydrogenase C-terminal domain-like"/>
    <property type="match status" value="2"/>
</dbReference>
<evidence type="ECO:0000256" key="4">
    <source>
        <dbReference type="ARBA" id="ARBA00023140"/>
    </source>
</evidence>
<evidence type="ECO:0000259" key="8">
    <source>
        <dbReference type="Pfam" id="PF00725"/>
    </source>
</evidence>
<dbReference type="Pfam" id="PF00725">
    <property type="entry name" value="3HCDH"/>
    <property type="match status" value="1"/>
</dbReference>
<dbReference type="Gene3D" id="3.90.226.10">
    <property type="entry name" value="2-enoyl-CoA Hydratase, Chain A, domain 1"/>
    <property type="match status" value="1"/>
</dbReference>
<evidence type="ECO:0000256" key="5">
    <source>
        <dbReference type="ARBA" id="ARBA00023235"/>
    </source>
</evidence>
<reference evidence="9" key="1">
    <citation type="submission" date="2022-10" db="EMBL/GenBank/DDBJ databases">
        <title>Roseovarius pelagicus sp. nov., isolated from Arctic seawater.</title>
        <authorList>
            <person name="Hong Y.W."/>
            <person name="Hwang C.Y."/>
        </authorList>
    </citation>
    <scope>NUCLEOTIDE SEQUENCE</scope>
    <source>
        <strain evidence="9">HL-MP18</strain>
    </source>
</reference>
<evidence type="ECO:0000256" key="7">
    <source>
        <dbReference type="ARBA" id="ARBA00023268"/>
    </source>
</evidence>
<dbReference type="Gene3D" id="1.10.1040.50">
    <property type="match status" value="1"/>
</dbReference>
<dbReference type="InterPro" id="IPR029045">
    <property type="entry name" value="ClpP/crotonase-like_dom_sf"/>
</dbReference>
<dbReference type="Proteomes" id="UP001064087">
    <property type="component" value="Chromosome"/>
</dbReference>
<sequence length="696" mass="72709">MLNAAKVAKYDQSEEVKVSGQDLEISEDQDKHHPGVRVITLAGGTGGALDPGVRTRLSEALVAAQADPDVRAMVLCGEGGIFSAGVNVTEYGAPLSAPWVDVLAEKIEASAKPVVAAIAGVALGAGFALALAAHGRVAHAEARVGLPEVKLGLVPAGGATQRLPRFVGAQVSLALMLSGRPVSVRDPGLKRVFGRIETQGVVAAASEMAIKLADAGPPVRSGDLRIGLTDPGAYLRSTAEIAAKGFAEDSAEAGIVRAVEAALLLPFEQGMALEVALFEEARMAPAARAARHMLMAERRAATVALSPPGTARQLRDVIVTGRRGAFVETTIMALDVGWAVHLRPPRPADAPTIRDRVTEIYDGAVGRGRMDAAARDARLGRLHLPDENVSDPDMPLVFELGGAGPTLAGDPIRVRLGEADMLHPEADGPQYWARLYAPAHSAPLAEVAFGSDAQPDAIATVVQALRKARKTVIRAGIFPGMIGHNLDWALWSAALALAEAGHSPYDIDIAAEKLGYAIGPFRQMDVEGLAVAAARLDHLAAARGAPPLSEHSPVRHLARDGHSGRRAGRGFYIYEAGTAQRDSALLSRIQGLGATPDADLGAVDPGAALEAAIVNEAARLLARGVALRASDIDVVLVKGSGIDRRRGGLLIQADIKGLFPILQVMKSLQDAAPHVWQPQDGVLDMVKNGVGFFGRV</sequence>
<dbReference type="PANTHER" id="PTHR23309">
    <property type="entry name" value="3-HYDROXYACYL-COA DEHYROGENASE"/>
    <property type="match status" value="1"/>
</dbReference>
<accession>A0ABY6DA31</accession>
<evidence type="ECO:0000256" key="1">
    <source>
        <dbReference type="ARBA" id="ARBA00004275"/>
    </source>
</evidence>
<keyword evidence="6" id="KW-0456">Lyase</keyword>
<gene>
    <name evidence="9" type="ORF">N7U68_18270</name>
</gene>
<dbReference type="CDD" id="cd06558">
    <property type="entry name" value="crotonase-like"/>
    <property type="match status" value="1"/>
</dbReference>
<keyword evidence="7" id="KW-0511">Multifunctional enzyme</keyword>